<feature type="region of interest" description="Disordered" evidence="1">
    <location>
        <begin position="37"/>
        <end position="56"/>
    </location>
</feature>
<dbReference type="RefSeq" id="WP_305928274.1">
    <property type="nucleotide sequence ID" value="NZ_JAVAIL010000001.1"/>
</dbReference>
<gene>
    <name evidence="3" type="ORF">Q9K01_00585</name>
</gene>
<dbReference type="InterPro" id="IPR016047">
    <property type="entry name" value="M23ase_b-sheet_dom"/>
</dbReference>
<reference evidence="3 4" key="1">
    <citation type="submission" date="2023-08" db="EMBL/GenBank/DDBJ databases">
        <title>genomic of DY56.</title>
        <authorList>
            <person name="Wang Y."/>
        </authorList>
    </citation>
    <scope>NUCLEOTIDE SEQUENCE [LARGE SCALE GENOMIC DNA]</scope>
    <source>
        <strain evidence="3 4">DY56-A-20</strain>
    </source>
</reference>
<dbReference type="GO" id="GO:0016787">
    <property type="term" value="F:hydrolase activity"/>
    <property type="evidence" value="ECO:0007669"/>
    <property type="project" value="UniProtKB-KW"/>
</dbReference>
<name>A0ABT9H4A5_9SPHN</name>
<feature type="domain" description="M23ase beta-sheet core" evidence="2">
    <location>
        <begin position="204"/>
        <end position="300"/>
    </location>
</feature>
<dbReference type="Pfam" id="PF01551">
    <property type="entry name" value="Peptidase_M23"/>
    <property type="match status" value="1"/>
</dbReference>
<dbReference type="EMBL" id="JAVAIL010000001">
    <property type="protein sequence ID" value="MDP4538123.1"/>
    <property type="molecule type" value="Genomic_DNA"/>
</dbReference>
<accession>A0ABT9H4A5</accession>
<keyword evidence="4" id="KW-1185">Reference proteome</keyword>
<dbReference type="Proteomes" id="UP001235664">
    <property type="component" value="Unassembled WGS sequence"/>
</dbReference>
<keyword evidence="3" id="KW-0378">Hydrolase</keyword>
<dbReference type="SUPFAM" id="SSF51261">
    <property type="entry name" value="Duplicated hybrid motif"/>
    <property type="match status" value="1"/>
</dbReference>
<protein>
    <submittedName>
        <fullName evidence="3">M23 family metallopeptidase</fullName>
        <ecNumber evidence="3">3.4.24.-</ecNumber>
    </submittedName>
</protein>
<feature type="compositionally biased region" description="Pro residues" evidence="1">
    <location>
        <begin position="43"/>
        <end position="55"/>
    </location>
</feature>
<dbReference type="EC" id="3.4.24.-" evidence="3"/>
<dbReference type="InterPro" id="IPR050570">
    <property type="entry name" value="Cell_wall_metabolism_enzyme"/>
</dbReference>
<evidence type="ECO:0000259" key="2">
    <source>
        <dbReference type="Pfam" id="PF01551"/>
    </source>
</evidence>
<evidence type="ECO:0000313" key="4">
    <source>
        <dbReference type="Proteomes" id="UP001235664"/>
    </source>
</evidence>
<dbReference type="CDD" id="cd12797">
    <property type="entry name" value="M23_peptidase"/>
    <property type="match status" value="1"/>
</dbReference>
<dbReference type="PANTHER" id="PTHR21666:SF285">
    <property type="entry name" value="M23 FAMILY METALLOPEPTIDASE"/>
    <property type="match status" value="1"/>
</dbReference>
<dbReference type="InterPro" id="IPR011055">
    <property type="entry name" value="Dup_hybrid_motif"/>
</dbReference>
<evidence type="ECO:0000313" key="3">
    <source>
        <dbReference type="EMBL" id="MDP4538123.1"/>
    </source>
</evidence>
<dbReference type="PANTHER" id="PTHR21666">
    <property type="entry name" value="PEPTIDASE-RELATED"/>
    <property type="match status" value="1"/>
</dbReference>
<evidence type="ECO:0000256" key="1">
    <source>
        <dbReference type="SAM" id="MobiDB-lite"/>
    </source>
</evidence>
<dbReference type="Gene3D" id="2.70.70.10">
    <property type="entry name" value="Glucose Permease (Domain IIA)"/>
    <property type="match status" value="1"/>
</dbReference>
<proteinExistence type="predicted"/>
<sequence length="308" mass="33305">MSLLAVLGCAACAAVPEPTSRPEPQPAQPSVVQPVRIGVQPTSPAPPPTPQPTPARPEIFTFAGELTQGGWIRGRVPPGTVSATLDDTALTLDDEGFFFAAFDRDADRQTVLAATLANGRIIRSPVAIAPRDWKIERVDVARRPGGASEAFMQRRRPELERIYLSRQRETGAQGWRQDFIWPVQGRISGRFGSQRIYRGEPGSYHSGLDITTGESGTPFVAPADGVVVLAAEDFSLEGQLLIIDHGQGLNSAFLHASRLLVEEGEQVRQGQHIGDIGSSGRATGPHLHWGLTWRGSRLDPLLFVDGED</sequence>
<comment type="caution">
    <text evidence="3">The sequence shown here is derived from an EMBL/GenBank/DDBJ whole genome shotgun (WGS) entry which is preliminary data.</text>
</comment>
<organism evidence="3 4">
    <name type="scientific">Qipengyuania benthica</name>
    <dbReference type="NCBI Taxonomy" id="3067651"/>
    <lineage>
        <taxon>Bacteria</taxon>
        <taxon>Pseudomonadati</taxon>
        <taxon>Pseudomonadota</taxon>
        <taxon>Alphaproteobacteria</taxon>
        <taxon>Sphingomonadales</taxon>
        <taxon>Erythrobacteraceae</taxon>
        <taxon>Qipengyuania</taxon>
    </lineage>
</organism>